<feature type="binding site" evidence="2">
    <location>
        <begin position="35"/>
        <end position="37"/>
    </location>
    <ligand>
        <name>ATP</name>
        <dbReference type="ChEBI" id="CHEBI:30616"/>
    </ligand>
</feature>
<dbReference type="AlphaFoldDB" id="A0A328Q387"/>
<dbReference type="InterPro" id="IPR000541">
    <property type="entry name" value="Ncs6/Tuc1/Ctu1"/>
</dbReference>
<name>A0A328Q387_9EURY</name>
<dbReference type="GO" id="GO:0016740">
    <property type="term" value="F:transferase activity"/>
    <property type="evidence" value="ECO:0007669"/>
    <property type="project" value="UniProtKB-KW"/>
</dbReference>
<feature type="binding site" evidence="2">
    <location>
        <position position="148"/>
    </location>
    <ligand>
        <name>ATP</name>
        <dbReference type="ChEBI" id="CHEBI:30616"/>
    </ligand>
</feature>
<dbReference type="Proteomes" id="UP000248557">
    <property type="component" value="Unassembled WGS sequence"/>
</dbReference>
<dbReference type="PANTHER" id="PTHR11807">
    <property type="entry name" value="ATPASES OF THE PP SUPERFAMILY-RELATED"/>
    <property type="match status" value="1"/>
</dbReference>
<keyword evidence="1" id="KW-0808">Transferase</keyword>
<keyword evidence="2" id="KW-0067">ATP-binding</keyword>
<feature type="binding site" evidence="2">
    <location>
        <position position="67"/>
    </location>
    <ligand>
        <name>ATP</name>
        <dbReference type="ChEBI" id="CHEBI:30616"/>
    </ligand>
</feature>
<protein>
    <submittedName>
        <fullName evidence="4">TIGR00269 family protein</fullName>
    </submittedName>
</protein>
<feature type="domain" description="tRNA(Ile)-lysidine/2-thiocytidine synthase N-terminal" evidence="3">
    <location>
        <begin position="31"/>
        <end position="164"/>
    </location>
</feature>
<dbReference type="PIRSF" id="PIRSF004976">
    <property type="entry name" value="ATPase_YdaO"/>
    <property type="match status" value="1"/>
</dbReference>
<dbReference type="GO" id="GO:0005524">
    <property type="term" value="F:ATP binding"/>
    <property type="evidence" value="ECO:0007669"/>
    <property type="project" value="UniProtKB-KW"/>
</dbReference>
<dbReference type="InterPro" id="IPR011063">
    <property type="entry name" value="TilS/TtcA_N"/>
</dbReference>
<feature type="binding site" evidence="2">
    <location>
        <position position="41"/>
    </location>
    <ligand>
        <name>ATP</name>
        <dbReference type="ChEBI" id="CHEBI:30616"/>
    </ligand>
</feature>
<organism evidence="4 5">
    <name type="scientific">Methanosphaera stadtmanae</name>
    <dbReference type="NCBI Taxonomy" id="2317"/>
    <lineage>
        <taxon>Archaea</taxon>
        <taxon>Methanobacteriati</taxon>
        <taxon>Methanobacteriota</taxon>
        <taxon>Methanomada group</taxon>
        <taxon>Methanobacteria</taxon>
        <taxon>Methanobacteriales</taxon>
        <taxon>Methanobacteriaceae</taxon>
        <taxon>Methanosphaera</taxon>
    </lineage>
</organism>
<evidence type="ECO:0000313" key="4">
    <source>
        <dbReference type="EMBL" id="RAP03564.1"/>
    </source>
</evidence>
<evidence type="ECO:0000256" key="2">
    <source>
        <dbReference type="PIRSR" id="PIRSR004976-51"/>
    </source>
</evidence>
<dbReference type="EMBL" id="NGJK01000016">
    <property type="protein sequence ID" value="RAP03564.1"/>
    <property type="molecule type" value="Genomic_DNA"/>
</dbReference>
<proteinExistence type="predicted"/>
<accession>A0A328Q387</accession>
<dbReference type="Pfam" id="PF01171">
    <property type="entry name" value="ATP_bind_3"/>
    <property type="match status" value="1"/>
</dbReference>
<dbReference type="SUPFAM" id="SSF52402">
    <property type="entry name" value="Adenine nucleotide alpha hydrolases-like"/>
    <property type="match status" value="1"/>
</dbReference>
<feature type="binding site" evidence="2">
    <location>
        <position position="143"/>
    </location>
    <ligand>
        <name>ATP</name>
        <dbReference type="ChEBI" id="CHEBI:30616"/>
    </ligand>
</feature>
<reference evidence="4 5" key="1">
    <citation type="submission" date="2017-05" db="EMBL/GenBank/DDBJ databases">
        <title>Host range expansion of the Methanosphaera genus to humans and monogastric animals involves recent and extensive reduction in genome content.</title>
        <authorList>
            <person name="Hoedt E.C."/>
            <person name="Volmer J.G."/>
            <person name="Parks D.H."/>
            <person name="Rosewarne C.P."/>
            <person name="Denman S.E."/>
            <person name="Mcsweeney C.S."/>
            <person name="O Cuiv P."/>
            <person name="Hugenholtz P."/>
            <person name="Tyson G.W."/>
            <person name="Morrison M."/>
        </authorList>
    </citation>
    <scope>NUCLEOTIDE SEQUENCE [LARGE SCALE GENOMIC DNA]</scope>
    <source>
        <strain evidence="4 5">PA5</strain>
    </source>
</reference>
<comment type="caution">
    <text evidence="4">The sequence shown here is derived from an EMBL/GenBank/DDBJ whole genome shotgun (WGS) entry which is preliminary data.</text>
</comment>
<dbReference type="InterPro" id="IPR014729">
    <property type="entry name" value="Rossmann-like_a/b/a_fold"/>
</dbReference>
<evidence type="ECO:0000259" key="3">
    <source>
        <dbReference type="Pfam" id="PF01171"/>
    </source>
</evidence>
<keyword evidence="2" id="KW-0547">Nucleotide-binding</keyword>
<dbReference type="GO" id="GO:0002143">
    <property type="term" value="P:tRNA wobble position uridine thiolation"/>
    <property type="evidence" value="ECO:0007669"/>
    <property type="project" value="TreeGrafter"/>
</dbReference>
<dbReference type="GO" id="GO:0002144">
    <property type="term" value="C:cytosolic tRNA wobble base thiouridylase complex"/>
    <property type="evidence" value="ECO:0007669"/>
    <property type="project" value="TreeGrafter"/>
</dbReference>
<dbReference type="RefSeq" id="WP_112149332.1">
    <property type="nucleotide sequence ID" value="NZ_JAXJAF010000035.1"/>
</dbReference>
<dbReference type="GO" id="GO:0000049">
    <property type="term" value="F:tRNA binding"/>
    <property type="evidence" value="ECO:0007669"/>
    <property type="project" value="InterPro"/>
</dbReference>
<dbReference type="NCBIfam" id="TIGR00269">
    <property type="entry name" value="TIGR00269 family protein"/>
    <property type="match status" value="1"/>
</dbReference>
<evidence type="ECO:0000256" key="1">
    <source>
        <dbReference type="ARBA" id="ARBA00022679"/>
    </source>
</evidence>
<gene>
    <name evidence="4" type="ORF">CA615_01475</name>
</gene>
<dbReference type="InterPro" id="IPR035107">
    <property type="entry name" value="tRNA_thiolation_TtcA_Ctu1"/>
</dbReference>
<dbReference type="Gene3D" id="3.40.50.620">
    <property type="entry name" value="HUPs"/>
    <property type="match status" value="1"/>
</dbReference>
<sequence length="283" mass="32904">MKIEQDKFNSYVKKNVFETLNDYKLINKNEKIMIGVSGGKDSILTLHILYQYRQESGIDFELEAVCIDEGICGYREHGIESAKENCKNLDIPLTIASFKDEWNYNLDDIHNLYKSTCMPCGVYRRYLLNKISDSHKCDKIATGHNMDDEIQSFLMTFARNDQNKFPKFGPILNRIDKHMVPRIKPLWQLPEKDVGIWCIVNNIPIHDEECPYSVTSLRSDVKLFLNKLEENYGVKQNIFNSFKKTFKIPQKEVHLERCDICGQVTAKSPCNACKMTEEIKEIL</sequence>
<evidence type="ECO:0000313" key="5">
    <source>
        <dbReference type="Proteomes" id="UP000248557"/>
    </source>
</evidence>
<dbReference type="PANTHER" id="PTHR11807:SF12">
    <property type="entry name" value="CYTOPLASMIC TRNA 2-THIOLATION PROTEIN 1"/>
    <property type="match status" value="1"/>
</dbReference>